<evidence type="ECO:0000259" key="3">
    <source>
        <dbReference type="PROSITE" id="PS50977"/>
    </source>
</evidence>
<gene>
    <name evidence="4" type="ORF">FC770_06315</name>
</gene>
<dbReference type="Gene3D" id="1.10.357.10">
    <property type="entry name" value="Tetracycline Repressor, domain 2"/>
    <property type="match status" value="1"/>
</dbReference>
<dbReference type="Pfam" id="PF00440">
    <property type="entry name" value="TetR_N"/>
    <property type="match status" value="1"/>
</dbReference>
<name>A0A4U2YT65_9ACTN</name>
<dbReference type="Proteomes" id="UP000307808">
    <property type="component" value="Unassembled WGS sequence"/>
</dbReference>
<reference evidence="4 5" key="1">
    <citation type="submission" date="2019-04" db="EMBL/GenBank/DDBJ databases">
        <authorList>
            <person name="Dong K."/>
        </authorList>
    </citation>
    <scope>NUCLEOTIDE SEQUENCE [LARGE SCALE GENOMIC DNA]</scope>
    <source>
        <strain evidence="5">dk3543</strain>
    </source>
</reference>
<evidence type="ECO:0000313" key="4">
    <source>
        <dbReference type="EMBL" id="TKI64726.1"/>
    </source>
</evidence>
<dbReference type="PRINTS" id="PR00455">
    <property type="entry name" value="HTHTETR"/>
</dbReference>
<dbReference type="GO" id="GO:0003700">
    <property type="term" value="F:DNA-binding transcription factor activity"/>
    <property type="evidence" value="ECO:0007669"/>
    <property type="project" value="TreeGrafter"/>
</dbReference>
<keyword evidence="5" id="KW-1185">Reference proteome</keyword>
<dbReference type="EMBL" id="SZPY01000001">
    <property type="protein sequence ID" value="TKI64726.1"/>
    <property type="molecule type" value="Genomic_DNA"/>
</dbReference>
<evidence type="ECO:0000313" key="5">
    <source>
        <dbReference type="Proteomes" id="UP000307808"/>
    </source>
</evidence>
<keyword evidence="1 2" id="KW-0238">DNA-binding</keyword>
<dbReference type="InterPro" id="IPR036271">
    <property type="entry name" value="Tet_transcr_reg_TetR-rel_C_sf"/>
</dbReference>
<dbReference type="RefSeq" id="WP_137065180.1">
    <property type="nucleotide sequence ID" value="NZ_CP040748.1"/>
</dbReference>
<dbReference type="Pfam" id="PF17932">
    <property type="entry name" value="TetR_C_24"/>
    <property type="match status" value="1"/>
</dbReference>
<comment type="caution">
    <text evidence="4">The sequence shown here is derived from an EMBL/GenBank/DDBJ whole genome shotgun (WGS) entry which is preliminary data.</text>
</comment>
<organism evidence="4 5">
    <name type="scientific">Nocardioides jishulii</name>
    <dbReference type="NCBI Taxonomy" id="2575440"/>
    <lineage>
        <taxon>Bacteria</taxon>
        <taxon>Bacillati</taxon>
        <taxon>Actinomycetota</taxon>
        <taxon>Actinomycetes</taxon>
        <taxon>Propionibacteriales</taxon>
        <taxon>Nocardioidaceae</taxon>
        <taxon>Nocardioides</taxon>
    </lineage>
</organism>
<feature type="domain" description="HTH tetR-type" evidence="3">
    <location>
        <begin position="11"/>
        <end position="71"/>
    </location>
</feature>
<dbReference type="InterPro" id="IPR050109">
    <property type="entry name" value="HTH-type_TetR-like_transc_reg"/>
</dbReference>
<dbReference type="SUPFAM" id="SSF46689">
    <property type="entry name" value="Homeodomain-like"/>
    <property type="match status" value="1"/>
</dbReference>
<dbReference type="PROSITE" id="PS50977">
    <property type="entry name" value="HTH_TETR_2"/>
    <property type="match status" value="1"/>
</dbReference>
<feature type="DNA-binding region" description="H-T-H motif" evidence="2">
    <location>
        <begin position="34"/>
        <end position="53"/>
    </location>
</feature>
<dbReference type="SUPFAM" id="SSF48498">
    <property type="entry name" value="Tetracyclin repressor-like, C-terminal domain"/>
    <property type="match status" value="1"/>
</dbReference>
<accession>A0A4U2YT65</accession>
<sequence length="204" mass="21894">MDDDVNGPGLTGARLRLFEAAVASFATKGFHGTTTRDIAAAAGMSPAALYVHHRSKEELLHLISTRGHAEALSVCEQAVAMPGTPTEQLERLVVDFARFHALNPTVARIVNYELASLAPAHHAEVMAMRHAMDVVVREVVARGVAEGFFDATSPTMTAAAILSLGIDIARWYDPEGGWTPDDVAEHYRVLALRMVGADQRPVAG</sequence>
<proteinExistence type="predicted"/>
<dbReference type="GO" id="GO:0000976">
    <property type="term" value="F:transcription cis-regulatory region binding"/>
    <property type="evidence" value="ECO:0007669"/>
    <property type="project" value="TreeGrafter"/>
</dbReference>
<dbReference type="InterPro" id="IPR041490">
    <property type="entry name" value="KstR2_TetR_C"/>
</dbReference>
<dbReference type="InterPro" id="IPR009057">
    <property type="entry name" value="Homeodomain-like_sf"/>
</dbReference>
<dbReference type="InterPro" id="IPR001647">
    <property type="entry name" value="HTH_TetR"/>
</dbReference>
<protein>
    <submittedName>
        <fullName evidence="4">TetR/AcrR family transcriptional regulator</fullName>
    </submittedName>
</protein>
<dbReference type="OrthoDB" id="1669699at2"/>
<evidence type="ECO:0000256" key="1">
    <source>
        <dbReference type="ARBA" id="ARBA00023125"/>
    </source>
</evidence>
<dbReference type="AlphaFoldDB" id="A0A4U2YT65"/>
<dbReference type="PANTHER" id="PTHR30055">
    <property type="entry name" value="HTH-TYPE TRANSCRIPTIONAL REGULATOR RUTR"/>
    <property type="match status" value="1"/>
</dbReference>
<dbReference type="PANTHER" id="PTHR30055:SF200">
    <property type="entry name" value="HTH-TYPE TRANSCRIPTIONAL REPRESSOR BDCR"/>
    <property type="match status" value="1"/>
</dbReference>
<evidence type="ECO:0000256" key="2">
    <source>
        <dbReference type="PROSITE-ProRule" id="PRU00335"/>
    </source>
</evidence>